<sequence length="68" mass="7773">MTLTSSMPSLLIWTKERMSIMNGIEKRNKNSRNNYMLKLQKQHSVKRLGLSLGAILQILTASVLKIMI</sequence>
<comment type="caution">
    <text evidence="1">The sequence shown here is derived from an EMBL/GenBank/DDBJ whole genome shotgun (WGS) entry which is preliminary data.</text>
</comment>
<dbReference type="EMBL" id="CAVMJV010000028">
    <property type="protein sequence ID" value="CAK5075490.1"/>
    <property type="molecule type" value="Genomic_DNA"/>
</dbReference>
<keyword evidence="2" id="KW-1185">Reference proteome</keyword>
<protein>
    <submittedName>
        <fullName evidence="1">Uncharacterized protein</fullName>
    </submittedName>
</protein>
<gene>
    <name evidence="1" type="ORF">MENTE1834_LOCUS22295</name>
</gene>
<organism evidence="1 2">
    <name type="scientific">Meloidogyne enterolobii</name>
    <name type="common">Root-knot nematode worm</name>
    <name type="synonym">Meloidogyne mayaguensis</name>
    <dbReference type="NCBI Taxonomy" id="390850"/>
    <lineage>
        <taxon>Eukaryota</taxon>
        <taxon>Metazoa</taxon>
        <taxon>Ecdysozoa</taxon>
        <taxon>Nematoda</taxon>
        <taxon>Chromadorea</taxon>
        <taxon>Rhabditida</taxon>
        <taxon>Tylenchina</taxon>
        <taxon>Tylenchomorpha</taxon>
        <taxon>Tylenchoidea</taxon>
        <taxon>Meloidogynidae</taxon>
        <taxon>Meloidogyninae</taxon>
        <taxon>Meloidogyne</taxon>
    </lineage>
</organism>
<proteinExistence type="predicted"/>
<name>A0ACB0ZB69_MELEN</name>
<evidence type="ECO:0000313" key="1">
    <source>
        <dbReference type="EMBL" id="CAK5075490.1"/>
    </source>
</evidence>
<accession>A0ACB0ZB69</accession>
<dbReference type="Proteomes" id="UP001497535">
    <property type="component" value="Unassembled WGS sequence"/>
</dbReference>
<reference evidence="1" key="1">
    <citation type="submission" date="2023-11" db="EMBL/GenBank/DDBJ databases">
        <authorList>
            <person name="Poullet M."/>
        </authorList>
    </citation>
    <scope>NUCLEOTIDE SEQUENCE</scope>
    <source>
        <strain evidence="1">E1834</strain>
    </source>
</reference>
<evidence type="ECO:0000313" key="2">
    <source>
        <dbReference type="Proteomes" id="UP001497535"/>
    </source>
</evidence>